<gene>
    <name evidence="1" type="ORF">SB48_HM08orf04925</name>
</gene>
<accession>A0AAN0WCV0</accession>
<protein>
    <submittedName>
        <fullName evidence="1">Uncharacterized protein</fullName>
    </submittedName>
</protein>
<keyword evidence="2" id="KW-1185">Reference proteome</keyword>
<reference evidence="2" key="1">
    <citation type="submission" date="2015-01" db="EMBL/GenBank/DDBJ databases">
        <title>Comparative genome analysis of Bacillus coagulans HM-08, Clostridium butyricum HM-68, Bacillus subtilis HM-66 and Bacillus paralicheniformis BL-09.</title>
        <authorList>
            <person name="Zhang H."/>
        </authorList>
    </citation>
    <scope>NUCLEOTIDE SEQUENCE [LARGE SCALE GENOMIC DNA]</scope>
    <source>
        <strain evidence="2">HM-08</strain>
    </source>
</reference>
<proteinExistence type="predicted"/>
<dbReference type="AlphaFoldDB" id="A0AAN0WCV0"/>
<dbReference type="Proteomes" id="UP000032024">
    <property type="component" value="Chromosome"/>
</dbReference>
<name>A0AAN0WCV0_HEYCO</name>
<evidence type="ECO:0000313" key="1">
    <source>
        <dbReference type="EMBL" id="AJO23881.1"/>
    </source>
</evidence>
<organism evidence="1 2">
    <name type="scientific">Heyndrickxia coagulans</name>
    <name type="common">Weizmannia coagulans</name>
    <dbReference type="NCBI Taxonomy" id="1398"/>
    <lineage>
        <taxon>Bacteria</taxon>
        <taxon>Bacillati</taxon>
        <taxon>Bacillota</taxon>
        <taxon>Bacilli</taxon>
        <taxon>Bacillales</taxon>
        <taxon>Bacillaceae</taxon>
        <taxon>Heyndrickxia</taxon>
    </lineage>
</organism>
<sequence length="56" mass="6167">MNAATRRMENELLLHCQDPGSLISLRQPGKSCGQGAENRPAFFVHPDVPIMKGFSL</sequence>
<evidence type="ECO:0000313" key="2">
    <source>
        <dbReference type="Proteomes" id="UP000032024"/>
    </source>
</evidence>
<dbReference type="EMBL" id="CP010525">
    <property type="protein sequence ID" value="AJO23881.1"/>
    <property type="molecule type" value="Genomic_DNA"/>
</dbReference>